<accession>A0ABQ2YLH3</accession>
<keyword evidence="2" id="KW-1185">Reference proteome</keyword>
<dbReference type="EMBL" id="BMXS01000005">
    <property type="protein sequence ID" value="GGX88334.1"/>
    <property type="molecule type" value="Genomic_DNA"/>
</dbReference>
<proteinExistence type="predicted"/>
<protein>
    <submittedName>
        <fullName evidence="1">Uncharacterized protein</fullName>
    </submittedName>
</protein>
<evidence type="ECO:0000313" key="1">
    <source>
        <dbReference type="EMBL" id="GGX88334.1"/>
    </source>
</evidence>
<name>A0ABQ2YLH3_9GAMM</name>
<sequence length="178" mass="20015">MERLRSVIQPAYVTLAKRRFSPHMLAIILPSVDKAALVAPLDGRAAVRVALQVWQIRPSSGLRPIGPGPRSPGEQWLSVTESVVETLEVLEQVGAPGVVIRVTAPERRFTPEHYMVGVRLEWLDAEGRYQPDERYIYINPRLGSGPGSHYPASDELRPPQVREDDWHLVDLRLTLMNP</sequence>
<comment type="caution">
    <text evidence="1">The sequence shown here is derived from an EMBL/GenBank/DDBJ whole genome shotgun (WGS) entry which is preliminary data.</text>
</comment>
<reference evidence="2" key="1">
    <citation type="journal article" date="2019" name="Int. J. Syst. Evol. Microbiol.">
        <title>The Global Catalogue of Microorganisms (GCM) 10K type strain sequencing project: providing services to taxonomists for standard genome sequencing and annotation.</title>
        <authorList>
            <consortium name="The Broad Institute Genomics Platform"/>
            <consortium name="The Broad Institute Genome Sequencing Center for Infectious Disease"/>
            <person name="Wu L."/>
            <person name="Ma J."/>
        </authorList>
    </citation>
    <scope>NUCLEOTIDE SEQUENCE [LARGE SCALE GENOMIC DNA]</scope>
    <source>
        <strain evidence="2">KCTC 22228</strain>
    </source>
</reference>
<evidence type="ECO:0000313" key="2">
    <source>
        <dbReference type="Proteomes" id="UP000653056"/>
    </source>
</evidence>
<dbReference type="RefSeq" id="WP_189467720.1">
    <property type="nucleotide sequence ID" value="NZ_BMXS01000005.1"/>
</dbReference>
<gene>
    <name evidence="1" type="ORF">GCM10007160_14740</name>
</gene>
<organism evidence="1 2">
    <name type="scientific">Litchfieldella qijiaojingensis</name>
    <dbReference type="NCBI Taxonomy" id="980347"/>
    <lineage>
        <taxon>Bacteria</taxon>
        <taxon>Pseudomonadati</taxon>
        <taxon>Pseudomonadota</taxon>
        <taxon>Gammaproteobacteria</taxon>
        <taxon>Oceanospirillales</taxon>
        <taxon>Halomonadaceae</taxon>
        <taxon>Litchfieldella</taxon>
    </lineage>
</organism>
<dbReference type="Proteomes" id="UP000653056">
    <property type="component" value="Unassembled WGS sequence"/>
</dbReference>